<name>R0HVW6_9BRAS</name>
<dbReference type="Proteomes" id="UP000029121">
    <property type="component" value="Unassembled WGS sequence"/>
</dbReference>
<sequence>MKPQIARIIEITFNPFILSWKMMTAMIETTVSPKTLMAFENREESSKISPVPPMEITCQEGGRYSEEEKRIQNGRRKLL</sequence>
<organism evidence="2 3">
    <name type="scientific">Capsella rubella</name>
    <dbReference type="NCBI Taxonomy" id="81985"/>
    <lineage>
        <taxon>Eukaryota</taxon>
        <taxon>Viridiplantae</taxon>
        <taxon>Streptophyta</taxon>
        <taxon>Embryophyta</taxon>
        <taxon>Tracheophyta</taxon>
        <taxon>Spermatophyta</taxon>
        <taxon>Magnoliopsida</taxon>
        <taxon>eudicotyledons</taxon>
        <taxon>Gunneridae</taxon>
        <taxon>Pentapetalae</taxon>
        <taxon>rosids</taxon>
        <taxon>malvids</taxon>
        <taxon>Brassicales</taxon>
        <taxon>Brassicaceae</taxon>
        <taxon>Camelineae</taxon>
        <taxon>Capsella</taxon>
    </lineage>
</organism>
<proteinExistence type="predicted"/>
<dbReference type="AlphaFoldDB" id="R0HVW6"/>
<accession>R0HVW6</accession>
<reference evidence="3" key="1">
    <citation type="journal article" date="2013" name="Nat. Genet.">
        <title>The Capsella rubella genome and the genomic consequences of rapid mating system evolution.</title>
        <authorList>
            <person name="Slotte T."/>
            <person name="Hazzouri K.M."/>
            <person name="Agren J.A."/>
            <person name="Koenig D."/>
            <person name="Maumus F."/>
            <person name="Guo Y.L."/>
            <person name="Steige K."/>
            <person name="Platts A.E."/>
            <person name="Escobar J.S."/>
            <person name="Newman L.K."/>
            <person name="Wang W."/>
            <person name="Mandakova T."/>
            <person name="Vello E."/>
            <person name="Smith L.M."/>
            <person name="Henz S.R."/>
            <person name="Steffen J."/>
            <person name="Takuno S."/>
            <person name="Brandvain Y."/>
            <person name="Coop G."/>
            <person name="Andolfatto P."/>
            <person name="Hu T.T."/>
            <person name="Blanchette M."/>
            <person name="Clark R.M."/>
            <person name="Quesneville H."/>
            <person name="Nordborg M."/>
            <person name="Gaut B.S."/>
            <person name="Lysak M.A."/>
            <person name="Jenkins J."/>
            <person name="Grimwood J."/>
            <person name="Chapman J."/>
            <person name="Prochnik S."/>
            <person name="Shu S."/>
            <person name="Rokhsar D."/>
            <person name="Schmutz J."/>
            <person name="Weigel D."/>
            <person name="Wright S.I."/>
        </authorList>
    </citation>
    <scope>NUCLEOTIDE SEQUENCE [LARGE SCALE GENOMIC DNA]</scope>
    <source>
        <strain evidence="3">cv. Monte Gargano</strain>
    </source>
</reference>
<evidence type="ECO:0000313" key="3">
    <source>
        <dbReference type="Proteomes" id="UP000029121"/>
    </source>
</evidence>
<keyword evidence="3" id="KW-1185">Reference proteome</keyword>
<dbReference type="EMBL" id="KB870808">
    <property type="protein sequence ID" value="EOA28248.1"/>
    <property type="molecule type" value="Genomic_DNA"/>
</dbReference>
<gene>
    <name evidence="2" type="ORF">CARUB_v10024441mg</name>
</gene>
<feature type="region of interest" description="Disordered" evidence="1">
    <location>
        <begin position="42"/>
        <end position="79"/>
    </location>
</feature>
<evidence type="ECO:0000313" key="2">
    <source>
        <dbReference type="EMBL" id="EOA28248.1"/>
    </source>
</evidence>
<evidence type="ECO:0000256" key="1">
    <source>
        <dbReference type="SAM" id="MobiDB-lite"/>
    </source>
</evidence>
<protein>
    <submittedName>
        <fullName evidence="2">Uncharacterized protein</fullName>
    </submittedName>
</protein>